<dbReference type="InterPro" id="IPR036467">
    <property type="entry name" value="LS/RS_sf"/>
</dbReference>
<dbReference type="GO" id="GO:0000906">
    <property type="term" value="F:6,7-dimethyl-8-ribityllumazine synthase activity"/>
    <property type="evidence" value="ECO:0007669"/>
    <property type="project" value="UniProtKB-UniRule"/>
</dbReference>
<dbReference type="EMBL" id="JALPRX010000019">
    <property type="protein sequence ID" value="MCK8783846.1"/>
    <property type="molecule type" value="Genomic_DNA"/>
</dbReference>
<dbReference type="CDD" id="cd09209">
    <property type="entry name" value="Lumazine_synthase-I"/>
    <property type="match status" value="1"/>
</dbReference>
<evidence type="ECO:0000313" key="9">
    <source>
        <dbReference type="Proteomes" id="UP001139516"/>
    </source>
</evidence>
<evidence type="ECO:0000256" key="6">
    <source>
        <dbReference type="ARBA" id="ARBA00048785"/>
    </source>
</evidence>
<sequence length="161" mass="17357">MSTIDSPDRQAPSLPGAPPRLLVIQAPYYKAVIDGMRHGAEHVFAQVKAAVEVVDVAGAFELPAALRIALRAPERRWDGYLILGCVVKGETDHYEHICREASRGVMDVAVENGAAIGFGLLTVDTLKQAEARSADDRHNKGAEAAHALLGQIALRRRWGVA</sequence>
<dbReference type="PANTHER" id="PTHR21058:SF0">
    <property type="entry name" value="6,7-DIMETHYL-8-RIBITYLLUMAZINE SYNTHASE"/>
    <property type="match status" value="1"/>
</dbReference>
<feature type="binding site" evidence="7">
    <location>
        <position position="28"/>
    </location>
    <ligand>
        <name>5-amino-6-(D-ribitylamino)uracil</name>
        <dbReference type="ChEBI" id="CHEBI:15934"/>
    </ligand>
</feature>
<feature type="binding site" evidence="7">
    <location>
        <begin position="90"/>
        <end position="91"/>
    </location>
    <ligand>
        <name>(2S)-2-hydroxy-3-oxobutyl phosphate</name>
        <dbReference type="ChEBI" id="CHEBI:58830"/>
    </ligand>
</feature>
<dbReference type="Gene3D" id="3.40.50.960">
    <property type="entry name" value="Lumazine/riboflavin synthase"/>
    <property type="match status" value="1"/>
</dbReference>
<gene>
    <name evidence="7 8" type="primary">ribH</name>
    <name evidence="8" type="ORF">M0638_05560</name>
</gene>
<accession>A0A9X1Y5G1</accession>
<dbReference type="InterPro" id="IPR034964">
    <property type="entry name" value="LS"/>
</dbReference>
<evidence type="ECO:0000256" key="7">
    <source>
        <dbReference type="HAMAP-Rule" id="MF_00178"/>
    </source>
</evidence>
<comment type="similarity">
    <text evidence="2 7">Belongs to the DMRL synthase family.</text>
</comment>
<comment type="pathway">
    <text evidence="1 7">Cofactor biosynthesis; riboflavin biosynthesis; riboflavin from 2-hydroxy-3-oxobutyl phosphate and 5-amino-6-(D-ribitylamino)uracil: step 1/2.</text>
</comment>
<protein>
    <recommendedName>
        <fullName evidence="3 7">6,7-dimethyl-8-ribityllumazine synthase</fullName>
        <shortName evidence="7">DMRL synthase</shortName>
        <shortName evidence="7">LS</shortName>
        <shortName evidence="7">Lumazine synthase</shortName>
        <ecNumber evidence="3 7">2.5.1.78</ecNumber>
    </recommendedName>
</protein>
<evidence type="ECO:0000256" key="4">
    <source>
        <dbReference type="ARBA" id="ARBA00022619"/>
    </source>
</evidence>
<keyword evidence="9" id="KW-1185">Reference proteome</keyword>
<dbReference type="GO" id="GO:0009349">
    <property type="term" value="C:riboflavin synthase complex"/>
    <property type="evidence" value="ECO:0007669"/>
    <property type="project" value="UniProtKB-UniRule"/>
</dbReference>
<evidence type="ECO:0000256" key="1">
    <source>
        <dbReference type="ARBA" id="ARBA00004917"/>
    </source>
</evidence>
<evidence type="ECO:0000256" key="2">
    <source>
        <dbReference type="ARBA" id="ARBA00007424"/>
    </source>
</evidence>
<evidence type="ECO:0000256" key="5">
    <source>
        <dbReference type="ARBA" id="ARBA00022679"/>
    </source>
</evidence>
<dbReference type="Proteomes" id="UP001139516">
    <property type="component" value="Unassembled WGS sequence"/>
</dbReference>
<keyword evidence="4 7" id="KW-0686">Riboflavin biosynthesis</keyword>
<feature type="binding site" evidence="7">
    <location>
        <begin position="59"/>
        <end position="61"/>
    </location>
    <ligand>
        <name>5-amino-6-(D-ribitylamino)uracil</name>
        <dbReference type="ChEBI" id="CHEBI:15934"/>
    </ligand>
</feature>
<evidence type="ECO:0000313" key="8">
    <source>
        <dbReference type="EMBL" id="MCK8783846.1"/>
    </source>
</evidence>
<dbReference type="SUPFAM" id="SSF52121">
    <property type="entry name" value="Lumazine synthase"/>
    <property type="match status" value="1"/>
</dbReference>
<evidence type="ECO:0000256" key="3">
    <source>
        <dbReference type="ARBA" id="ARBA00012664"/>
    </source>
</evidence>
<feature type="binding site" evidence="7">
    <location>
        <begin position="85"/>
        <end position="87"/>
    </location>
    <ligand>
        <name>5-amino-6-(D-ribitylamino)uracil</name>
        <dbReference type="ChEBI" id="CHEBI:15934"/>
    </ligand>
</feature>
<reference evidence="8" key="1">
    <citation type="submission" date="2022-04" db="EMBL/GenBank/DDBJ databases">
        <title>Roseomonas acroporae sp. nov., isolated from coral Acropora digitifera.</title>
        <authorList>
            <person name="Sun H."/>
        </authorList>
    </citation>
    <scope>NUCLEOTIDE SEQUENCE</scope>
    <source>
        <strain evidence="8">NAR14</strain>
    </source>
</reference>
<feature type="binding site" evidence="7">
    <location>
        <position position="118"/>
    </location>
    <ligand>
        <name>5-amino-6-(D-ribitylamino)uracil</name>
        <dbReference type="ChEBI" id="CHEBI:15934"/>
    </ligand>
</feature>
<organism evidence="8 9">
    <name type="scientific">Roseomonas acroporae</name>
    <dbReference type="NCBI Taxonomy" id="2937791"/>
    <lineage>
        <taxon>Bacteria</taxon>
        <taxon>Pseudomonadati</taxon>
        <taxon>Pseudomonadota</taxon>
        <taxon>Alphaproteobacteria</taxon>
        <taxon>Acetobacterales</taxon>
        <taxon>Roseomonadaceae</taxon>
        <taxon>Roseomonas</taxon>
    </lineage>
</organism>
<dbReference type="Pfam" id="PF00885">
    <property type="entry name" value="DMRL_synthase"/>
    <property type="match status" value="1"/>
</dbReference>
<proteinExistence type="inferred from homology"/>
<dbReference type="GO" id="GO:0005829">
    <property type="term" value="C:cytosol"/>
    <property type="evidence" value="ECO:0007669"/>
    <property type="project" value="TreeGrafter"/>
</dbReference>
<dbReference type="AlphaFoldDB" id="A0A9X1Y5G1"/>
<dbReference type="HAMAP" id="MF_00178">
    <property type="entry name" value="Lumazine_synth"/>
    <property type="match status" value="1"/>
</dbReference>
<dbReference type="InterPro" id="IPR002180">
    <property type="entry name" value="LS/RS"/>
</dbReference>
<name>A0A9X1Y5G1_9PROT</name>
<dbReference type="RefSeq" id="WP_248665968.1">
    <property type="nucleotide sequence ID" value="NZ_JALPRX010000019.1"/>
</dbReference>
<feature type="binding site" evidence="7">
    <location>
        <position position="132"/>
    </location>
    <ligand>
        <name>(2S)-2-hydroxy-3-oxobutyl phosphate</name>
        <dbReference type="ChEBI" id="CHEBI:58830"/>
    </ligand>
</feature>
<dbReference type="GO" id="GO:0009231">
    <property type="term" value="P:riboflavin biosynthetic process"/>
    <property type="evidence" value="ECO:0007669"/>
    <property type="project" value="UniProtKB-UniRule"/>
</dbReference>
<dbReference type="EC" id="2.5.1.78" evidence="3 7"/>
<dbReference type="PANTHER" id="PTHR21058">
    <property type="entry name" value="6,7-DIMETHYL-8-RIBITYLLUMAZINE SYNTHASE DMRL SYNTHASE LUMAZINE SYNTHASE"/>
    <property type="match status" value="1"/>
</dbReference>
<comment type="catalytic activity">
    <reaction evidence="6 7">
        <text>(2S)-2-hydroxy-3-oxobutyl phosphate + 5-amino-6-(D-ribitylamino)uracil = 6,7-dimethyl-8-(1-D-ribityl)lumazine + phosphate + 2 H2O + H(+)</text>
        <dbReference type="Rhea" id="RHEA:26152"/>
        <dbReference type="ChEBI" id="CHEBI:15377"/>
        <dbReference type="ChEBI" id="CHEBI:15378"/>
        <dbReference type="ChEBI" id="CHEBI:15934"/>
        <dbReference type="ChEBI" id="CHEBI:43474"/>
        <dbReference type="ChEBI" id="CHEBI:58201"/>
        <dbReference type="ChEBI" id="CHEBI:58830"/>
        <dbReference type="EC" id="2.5.1.78"/>
    </reaction>
</comment>
<feature type="active site" description="Proton donor" evidence="7">
    <location>
        <position position="93"/>
    </location>
</feature>
<dbReference type="NCBIfam" id="TIGR00114">
    <property type="entry name" value="lumazine-synth"/>
    <property type="match status" value="1"/>
</dbReference>
<comment type="caution">
    <text evidence="8">The sequence shown here is derived from an EMBL/GenBank/DDBJ whole genome shotgun (WGS) entry which is preliminary data.</text>
</comment>
<keyword evidence="5 7" id="KW-0808">Transferase</keyword>
<comment type="function">
    <text evidence="7">Catalyzes the formation of 6,7-dimethyl-8-ribityllumazine by condensation of 5-amino-6-(D-ribitylamino)uracil with 3,4-dihydroxy-2-butanone 4-phosphate. This is the penultimate step in the biosynthesis of riboflavin.</text>
</comment>